<dbReference type="Pfam" id="PF00646">
    <property type="entry name" value="F-box"/>
    <property type="match status" value="1"/>
</dbReference>
<dbReference type="InterPro" id="IPR012885">
    <property type="entry name" value="F-box_Sdz-33"/>
</dbReference>
<dbReference type="PANTHER" id="PTHR21503">
    <property type="entry name" value="F-BOX-CONTAINING HYPOTHETICAL PROTEIN C.ELEGANS"/>
    <property type="match status" value="1"/>
</dbReference>
<sequence length="344" mass="39940">MPFPILRTPLVVISEIIGLLEPNEIVTASLCSKKVRRLLKNHYQRRKPSKWRLTMFSWSLVDIMTRTNKNRTNVMMARHISELPGTEHKLIEINGYICTFERDIPVLYFQDQVFGTKLVVDYVTDLFSLDIYGLTTFRNGLWAFDWINNRQEKLLDSLGLSKNPSYVLNKDKTVDNVLIRLPCIVYRNALSSDSVSINVNVSHNVRFNGKLGPVDVNLFDSNAHWVTCDYLMNCNAIKLFVSFSRISELDLNSFLRHWRAGGSPRLAYLKVFFASLDTYIENFDQDLEIVKTNEVRRFRVVAEEDVEEILEDYSIQRQDGVKATISCEFGYFTMIVWHVDGNRL</sequence>
<dbReference type="Proteomes" id="UP000230233">
    <property type="component" value="Chromosome I"/>
</dbReference>
<dbReference type="EMBL" id="PDUG01000001">
    <property type="protein sequence ID" value="PIC52511.1"/>
    <property type="molecule type" value="Genomic_DNA"/>
</dbReference>
<evidence type="ECO:0000313" key="3">
    <source>
        <dbReference type="Proteomes" id="UP000230233"/>
    </source>
</evidence>
<dbReference type="AlphaFoldDB" id="A0A2G5VLG6"/>
<organism evidence="2 3">
    <name type="scientific">Caenorhabditis nigoni</name>
    <dbReference type="NCBI Taxonomy" id="1611254"/>
    <lineage>
        <taxon>Eukaryota</taxon>
        <taxon>Metazoa</taxon>
        <taxon>Ecdysozoa</taxon>
        <taxon>Nematoda</taxon>
        <taxon>Chromadorea</taxon>
        <taxon>Rhabditida</taxon>
        <taxon>Rhabditina</taxon>
        <taxon>Rhabditomorpha</taxon>
        <taxon>Rhabditoidea</taxon>
        <taxon>Rhabditidae</taxon>
        <taxon>Peloderinae</taxon>
        <taxon>Caenorhabditis</taxon>
    </lineage>
</organism>
<dbReference type="InterPro" id="IPR001810">
    <property type="entry name" value="F-box_dom"/>
</dbReference>
<accession>A0A2G5VLG6</accession>
<dbReference type="PROSITE" id="PS50181">
    <property type="entry name" value="FBOX"/>
    <property type="match status" value="1"/>
</dbReference>
<dbReference type="PANTHER" id="PTHR21503:SF8">
    <property type="entry name" value="F-BOX ASSOCIATED DOMAIN-CONTAINING PROTEIN-RELATED"/>
    <property type="match status" value="1"/>
</dbReference>
<feature type="domain" description="F-box" evidence="1">
    <location>
        <begin position="2"/>
        <end position="54"/>
    </location>
</feature>
<evidence type="ECO:0000313" key="2">
    <source>
        <dbReference type="EMBL" id="PIC52511.1"/>
    </source>
</evidence>
<dbReference type="Pfam" id="PF07735">
    <property type="entry name" value="FBA_2"/>
    <property type="match status" value="1"/>
</dbReference>
<reference evidence="3" key="1">
    <citation type="submission" date="2017-10" db="EMBL/GenBank/DDBJ databases">
        <title>Rapid genome shrinkage in a self-fertile nematode reveals novel sperm competition proteins.</title>
        <authorList>
            <person name="Yin D."/>
            <person name="Schwarz E.M."/>
            <person name="Thomas C.G."/>
            <person name="Felde R.L."/>
            <person name="Korf I.F."/>
            <person name="Cutter A.D."/>
            <person name="Schartner C.M."/>
            <person name="Ralston E.J."/>
            <person name="Meyer B.J."/>
            <person name="Haag E.S."/>
        </authorList>
    </citation>
    <scope>NUCLEOTIDE SEQUENCE [LARGE SCALE GENOMIC DNA]</scope>
    <source>
        <strain evidence="3">JU1422</strain>
    </source>
</reference>
<protein>
    <recommendedName>
        <fullName evidence="1">F-box domain-containing protein</fullName>
    </recommendedName>
</protein>
<evidence type="ECO:0000259" key="1">
    <source>
        <dbReference type="PROSITE" id="PS50181"/>
    </source>
</evidence>
<gene>
    <name evidence="2" type="primary">Cnig_chr_I.g2589</name>
    <name evidence="2" type="ORF">B9Z55_002589</name>
</gene>
<comment type="caution">
    <text evidence="2">The sequence shown here is derived from an EMBL/GenBank/DDBJ whole genome shotgun (WGS) entry which is preliminary data.</text>
</comment>
<name>A0A2G5VLG6_9PELO</name>
<keyword evidence="3" id="KW-1185">Reference proteome</keyword>
<proteinExistence type="predicted"/>